<dbReference type="Pfam" id="PF00201">
    <property type="entry name" value="UDPGT"/>
    <property type="match status" value="1"/>
</dbReference>
<sequence length="274" mass="31350">MDKEFLQLVMESISKVPKAQYLLLSSVHELEAEYFKSLEAMFPFPVYTIGPSIPYLALEDTKFTTSTENSHDHLKWLDSQPSGSVLYIAFGSFLLVSEAQMDEIVAALKISTGIRYFWVAREKTAWLKEKFGDNIHKGLVVPWWDQLKVLSHSSVAGFWSHCGWNSTMEAIFAGAPMLTFPIFYDQFPNSRKIVEDWENGWDVKRVEMGNEVVVTKEEIRKLLKRFMDFESVEGKEVRERTKGLEDICHRAIAKGGTSDVNLDAFIKSISSHYS</sequence>
<proteinExistence type="predicted"/>
<dbReference type="AlphaFoldDB" id="A0AAD7LTX6"/>
<protein>
    <submittedName>
        <fullName evidence="2">UDP-glycosyltransferase</fullName>
    </submittedName>
</protein>
<dbReference type="FunFam" id="3.40.50.2000:FF:000138">
    <property type="entry name" value="Glycosyltransferase"/>
    <property type="match status" value="1"/>
</dbReference>
<evidence type="ECO:0000313" key="3">
    <source>
        <dbReference type="Proteomes" id="UP001163823"/>
    </source>
</evidence>
<comment type="caution">
    <text evidence="2">The sequence shown here is derived from an EMBL/GenBank/DDBJ whole genome shotgun (WGS) entry which is preliminary data.</text>
</comment>
<organism evidence="2 3">
    <name type="scientific">Quillaja saponaria</name>
    <name type="common">Soap bark tree</name>
    <dbReference type="NCBI Taxonomy" id="32244"/>
    <lineage>
        <taxon>Eukaryota</taxon>
        <taxon>Viridiplantae</taxon>
        <taxon>Streptophyta</taxon>
        <taxon>Embryophyta</taxon>
        <taxon>Tracheophyta</taxon>
        <taxon>Spermatophyta</taxon>
        <taxon>Magnoliopsida</taxon>
        <taxon>eudicotyledons</taxon>
        <taxon>Gunneridae</taxon>
        <taxon>Pentapetalae</taxon>
        <taxon>rosids</taxon>
        <taxon>fabids</taxon>
        <taxon>Fabales</taxon>
        <taxon>Quillajaceae</taxon>
        <taxon>Quillaja</taxon>
    </lineage>
</organism>
<keyword evidence="3" id="KW-1185">Reference proteome</keyword>
<name>A0AAD7LTX6_QUISA</name>
<dbReference type="Proteomes" id="UP001163823">
    <property type="component" value="Chromosome 6"/>
</dbReference>
<dbReference type="PANTHER" id="PTHR48045:SF22">
    <property type="entry name" value="UDP-GLUCURONOSYL_UDP-GLUCOSYLTRANSFERASE"/>
    <property type="match status" value="1"/>
</dbReference>
<dbReference type="SUPFAM" id="SSF53756">
    <property type="entry name" value="UDP-Glycosyltransferase/glycogen phosphorylase"/>
    <property type="match status" value="1"/>
</dbReference>
<gene>
    <name evidence="2" type="ORF">O6P43_014096</name>
</gene>
<dbReference type="CDD" id="cd03784">
    <property type="entry name" value="GT1_Gtf-like"/>
    <property type="match status" value="1"/>
</dbReference>
<reference evidence="2" key="1">
    <citation type="journal article" date="2023" name="Science">
        <title>Elucidation of the pathway for biosynthesis of saponin adjuvants from the soapbark tree.</title>
        <authorList>
            <person name="Reed J."/>
            <person name="Orme A."/>
            <person name="El-Demerdash A."/>
            <person name="Owen C."/>
            <person name="Martin L.B.B."/>
            <person name="Misra R.C."/>
            <person name="Kikuchi S."/>
            <person name="Rejzek M."/>
            <person name="Martin A.C."/>
            <person name="Harkess A."/>
            <person name="Leebens-Mack J."/>
            <person name="Louveau T."/>
            <person name="Stephenson M.J."/>
            <person name="Osbourn A."/>
        </authorList>
    </citation>
    <scope>NUCLEOTIDE SEQUENCE</scope>
    <source>
        <strain evidence="2">S10</strain>
    </source>
</reference>
<dbReference type="Gene3D" id="3.40.50.2000">
    <property type="entry name" value="Glycogen Phosphorylase B"/>
    <property type="match status" value="2"/>
</dbReference>
<evidence type="ECO:0000313" key="2">
    <source>
        <dbReference type="EMBL" id="KAJ7964251.1"/>
    </source>
</evidence>
<dbReference type="InterPro" id="IPR002213">
    <property type="entry name" value="UDP_glucos_trans"/>
</dbReference>
<dbReference type="KEGG" id="qsa:O6P43_014096"/>
<keyword evidence="1" id="KW-0808">Transferase</keyword>
<dbReference type="GO" id="GO:0008194">
    <property type="term" value="F:UDP-glycosyltransferase activity"/>
    <property type="evidence" value="ECO:0007669"/>
    <property type="project" value="InterPro"/>
</dbReference>
<evidence type="ECO:0000256" key="1">
    <source>
        <dbReference type="ARBA" id="ARBA00022679"/>
    </source>
</evidence>
<dbReference type="EMBL" id="JARAOO010000006">
    <property type="protein sequence ID" value="KAJ7964251.1"/>
    <property type="molecule type" value="Genomic_DNA"/>
</dbReference>
<accession>A0AAD7LTX6</accession>
<dbReference type="PANTHER" id="PTHR48045">
    <property type="entry name" value="UDP-GLYCOSYLTRANSFERASE 72B1"/>
    <property type="match status" value="1"/>
</dbReference>